<organism evidence="1 2">
    <name type="scientific">Mesobacillus jeotgali</name>
    <dbReference type="NCBI Taxonomy" id="129985"/>
    <lineage>
        <taxon>Bacteria</taxon>
        <taxon>Bacillati</taxon>
        <taxon>Bacillota</taxon>
        <taxon>Bacilli</taxon>
        <taxon>Bacillales</taxon>
        <taxon>Bacillaceae</taxon>
        <taxon>Mesobacillus</taxon>
    </lineage>
</organism>
<dbReference type="InterPro" id="IPR019593">
    <property type="entry name" value="Spore_coat_protein_Z/Y"/>
</dbReference>
<protein>
    <submittedName>
        <fullName evidence="1">CotY/CotZ family spore coat protein</fullName>
    </submittedName>
</protein>
<evidence type="ECO:0000313" key="1">
    <source>
        <dbReference type="EMBL" id="WNF24163.1"/>
    </source>
</evidence>
<sequence length="164" mass="17936">MSCGKRKFDTDSCVADILKRVADAQDEVDNDDGDCDVSCHKSIQDLLAGATTPTTFDTIPLILYCGCEPFLGTGVQLLQRTNGTTQTLRCIESFFFRVSKVDDNCAKLELLTTTDEPNGLSKYDDPCSQINGETTFFRTGICMTVDLDCFCAVVCLDPVATEDL</sequence>
<reference evidence="1 2" key="1">
    <citation type="submission" date="2023-09" db="EMBL/GenBank/DDBJ databases">
        <title>Microbial mechanism of fulvic acid promoting antimony reduction mineralization in rice fields.</title>
        <authorList>
            <person name="Chen G."/>
            <person name="Lan J."/>
        </authorList>
    </citation>
    <scope>NUCLEOTIDE SEQUENCE [LARGE SCALE GENOMIC DNA]</scope>
    <source>
        <strain evidence="1 2">PS1</strain>
    </source>
</reference>
<keyword evidence="2" id="KW-1185">Reference proteome</keyword>
<dbReference type="RefSeq" id="WP_311074812.1">
    <property type="nucleotide sequence ID" value="NZ_CP134494.1"/>
</dbReference>
<gene>
    <name evidence="1" type="ORF">RH061_06685</name>
</gene>
<dbReference type="Proteomes" id="UP001303324">
    <property type="component" value="Chromosome"/>
</dbReference>
<dbReference type="EMBL" id="CP134494">
    <property type="protein sequence ID" value="WNF24163.1"/>
    <property type="molecule type" value="Genomic_DNA"/>
</dbReference>
<keyword evidence="1" id="KW-0167">Capsid protein</keyword>
<accession>A0ABY9VJT6</accession>
<name>A0ABY9VJT6_9BACI</name>
<dbReference type="Pfam" id="PF10612">
    <property type="entry name" value="Spore-coat_CotZ"/>
    <property type="match status" value="1"/>
</dbReference>
<proteinExistence type="predicted"/>
<keyword evidence="1" id="KW-0946">Virion</keyword>
<evidence type="ECO:0000313" key="2">
    <source>
        <dbReference type="Proteomes" id="UP001303324"/>
    </source>
</evidence>